<dbReference type="EMBL" id="KZ819327">
    <property type="protein sequence ID" value="PWN20723.1"/>
    <property type="molecule type" value="Genomic_DNA"/>
</dbReference>
<reference evidence="6 7" key="1">
    <citation type="journal article" date="2018" name="Mol. Biol. Evol.">
        <title>Broad Genomic Sampling Reveals a Smut Pathogenic Ancestry of the Fungal Clade Ustilaginomycotina.</title>
        <authorList>
            <person name="Kijpornyongpan T."/>
            <person name="Mondo S.J."/>
            <person name="Barry K."/>
            <person name="Sandor L."/>
            <person name="Lee J."/>
            <person name="Lipzen A."/>
            <person name="Pangilinan J."/>
            <person name="LaButti K."/>
            <person name="Hainaut M."/>
            <person name="Henrissat B."/>
            <person name="Grigoriev I.V."/>
            <person name="Spatafora J.W."/>
            <person name="Aime M.C."/>
        </authorList>
    </citation>
    <scope>NUCLEOTIDE SEQUENCE [LARGE SCALE GENOMIC DNA]</scope>
    <source>
        <strain evidence="6 7">MCA 4718</strain>
    </source>
</reference>
<dbReference type="Proteomes" id="UP000245942">
    <property type="component" value="Unassembled WGS sequence"/>
</dbReference>
<protein>
    <recommendedName>
        <fullName evidence="8">Ribosomal RNA-processing protein 17</fullName>
    </recommendedName>
</protein>
<dbReference type="PANTHER" id="PTHR14577:SF0">
    <property type="entry name" value="NUCLEOLAR PROTEIN 12"/>
    <property type="match status" value="1"/>
</dbReference>
<organism evidence="6 7">
    <name type="scientific">Pseudomicrostroma glucosiphilum</name>
    <dbReference type="NCBI Taxonomy" id="1684307"/>
    <lineage>
        <taxon>Eukaryota</taxon>
        <taxon>Fungi</taxon>
        <taxon>Dikarya</taxon>
        <taxon>Basidiomycota</taxon>
        <taxon>Ustilaginomycotina</taxon>
        <taxon>Exobasidiomycetes</taxon>
        <taxon>Microstromatales</taxon>
        <taxon>Microstromatales incertae sedis</taxon>
        <taxon>Pseudomicrostroma</taxon>
    </lineage>
</organism>
<comment type="similarity">
    <text evidence="2">Belongs to the RRP17 family.</text>
</comment>
<dbReference type="AlphaFoldDB" id="A0A316U8M1"/>
<evidence type="ECO:0008006" key="8">
    <source>
        <dbReference type="Google" id="ProtNLM"/>
    </source>
</evidence>
<evidence type="ECO:0000256" key="5">
    <source>
        <dbReference type="SAM" id="MobiDB-lite"/>
    </source>
</evidence>
<feature type="compositionally biased region" description="Basic and acidic residues" evidence="5">
    <location>
        <begin position="25"/>
        <end position="47"/>
    </location>
</feature>
<name>A0A316U8M1_9BASI</name>
<keyword evidence="4" id="KW-0539">Nucleus</keyword>
<dbReference type="GeneID" id="37014266"/>
<dbReference type="GO" id="GO:0019843">
    <property type="term" value="F:rRNA binding"/>
    <property type="evidence" value="ECO:0007669"/>
    <property type="project" value="TreeGrafter"/>
</dbReference>
<dbReference type="STRING" id="1684307.A0A316U8M1"/>
<dbReference type="Pfam" id="PF09805">
    <property type="entry name" value="Nop25"/>
    <property type="match status" value="1"/>
</dbReference>
<feature type="region of interest" description="Disordered" evidence="5">
    <location>
        <begin position="86"/>
        <end position="312"/>
    </location>
</feature>
<accession>A0A316U8M1</accession>
<dbReference type="PANTHER" id="PTHR14577">
    <property type="entry name" value="NUCLEOLAR PROTEIN 12"/>
    <property type="match status" value="1"/>
</dbReference>
<comment type="subcellular location">
    <subcellularLocation>
        <location evidence="1">Nucleus</location>
        <location evidence="1">Nucleolus</location>
    </subcellularLocation>
</comment>
<evidence type="ECO:0000256" key="1">
    <source>
        <dbReference type="ARBA" id="ARBA00004604"/>
    </source>
</evidence>
<keyword evidence="7" id="KW-1185">Reference proteome</keyword>
<evidence type="ECO:0000256" key="2">
    <source>
        <dbReference type="ARBA" id="ARBA00007175"/>
    </source>
</evidence>
<gene>
    <name evidence="6" type="ORF">BCV69DRAFT_282945</name>
</gene>
<feature type="compositionally biased region" description="Acidic residues" evidence="5">
    <location>
        <begin position="127"/>
        <end position="142"/>
    </location>
</feature>
<feature type="compositionally biased region" description="Low complexity" evidence="5">
    <location>
        <begin position="224"/>
        <end position="246"/>
    </location>
</feature>
<feature type="region of interest" description="Disordered" evidence="5">
    <location>
        <begin position="350"/>
        <end position="377"/>
    </location>
</feature>
<feature type="compositionally biased region" description="Basic residues" evidence="5">
    <location>
        <begin position="191"/>
        <end position="200"/>
    </location>
</feature>
<evidence type="ECO:0000256" key="3">
    <source>
        <dbReference type="ARBA" id="ARBA00023054"/>
    </source>
</evidence>
<feature type="compositionally biased region" description="Basic and acidic residues" evidence="5">
    <location>
        <begin position="86"/>
        <end position="125"/>
    </location>
</feature>
<evidence type="ECO:0000256" key="4">
    <source>
        <dbReference type="ARBA" id="ARBA00023242"/>
    </source>
</evidence>
<evidence type="ECO:0000313" key="7">
    <source>
        <dbReference type="Proteomes" id="UP000245942"/>
    </source>
</evidence>
<dbReference type="OrthoDB" id="551633at2759"/>
<dbReference type="GO" id="GO:0005730">
    <property type="term" value="C:nucleolus"/>
    <property type="evidence" value="ECO:0007669"/>
    <property type="project" value="UniProtKB-SubCell"/>
</dbReference>
<proteinExistence type="inferred from homology"/>
<sequence length="377" mass="40939">MSDAAPSGGLAAYTESALRSASSSSKDKGKGKGRGKDRNGRSSDRRPSSKSTYKKGAKSKLEFDEKARQEYLTGFHKRKLQRIEIAQKKREEEAKEERKRNRRETQEARKERAAENVAAERRAYGGDEGEDEDEEDGEEDGEEGKNEGGDAGDVPVSYETPEHQTTVVISEWDPNAPEDEQPASLPSASKKPSRAGRNPKPRVSDFLTEALPPSSKRMEKKIKSSSSKSSSALAGPSSSVAGGSSKQRSTGLAARKSKLTPPSASAISSLLTEPLASHDSRSQPELAASTPSTTLSREERDQGLTHLSSAAERQAVKDAIKASKPFRYEGKMERAKKRVELKARNEKFKAERIEKLKRGGGRGGSKGGKRGKPKGKK</sequence>
<dbReference type="RefSeq" id="XP_025347883.1">
    <property type="nucleotide sequence ID" value="XM_025492532.1"/>
</dbReference>
<feature type="compositionally biased region" description="Basic residues" evidence="5">
    <location>
        <begin position="367"/>
        <end position="377"/>
    </location>
</feature>
<evidence type="ECO:0000313" key="6">
    <source>
        <dbReference type="EMBL" id="PWN20723.1"/>
    </source>
</evidence>
<keyword evidence="3" id="KW-0175">Coiled coil</keyword>
<dbReference type="InterPro" id="IPR019186">
    <property type="entry name" value="Nucleolar_protein_12"/>
</dbReference>
<feature type="region of interest" description="Disordered" evidence="5">
    <location>
        <begin position="1"/>
        <end position="65"/>
    </location>
</feature>
<feature type="compositionally biased region" description="Polar residues" evidence="5">
    <location>
        <begin position="260"/>
        <end position="271"/>
    </location>
</feature>